<protein>
    <submittedName>
        <fullName evidence="3">NUDIX hydrolase domain-like protein</fullName>
    </submittedName>
</protein>
<organism evidence="3 4">
    <name type="scientific">Apiosordaria backusii</name>
    <dbReference type="NCBI Taxonomy" id="314023"/>
    <lineage>
        <taxon>Eukaryota</taxon>
        <taxon>Fungi</taxon>
        <taxon>Dikarya</taxon>
        <taxon>Ascomycota</taxon>
        <taxon>Pezizomycotina</taxon>
        <taxon>Sordariomycetes</taxon>
        <taxon>Sordariomycetidae</taxon>
        <taxon>Sordariales</taxon>
        <taxon>Lasiosphaeriaceae</taxon>
        <taxon>Apiosordaria</taxon>
    </lineage>
</organism>
<dbReference type="PANTHER" id="PTHR21340">
    <property type="entry name" value="DIADENOSINE 5,5-P1,P4-TETRAPHOSPHATE PYROPHOSPHOHYDROLASE MUTT"/>
    <property type="match status" value="1"/>
</dbReference>
<dbReference type="InterPro" id="IPR051325">
    <property type="entry name" value="Nudix_hydrolase_domain"/>
</dbReference>
<dbReference type="InterPro" id="IPR020084">
    <property type="entry name" value="NUDIX_hydrolase_CS"/>
</dbReference>
<evidence type="ECO:0000256" key="1">
    <source>
        <dbReference type="ARBA" id="ARBA00022801"/>
    </source>
</evidence>
<evidence type="ECO:0000313" key="3">
    <source>
        <dbReference type="EMBL" id="KAK0723810.1"/>
    </source>
</evidence>
<dbReference type="GO" id="GO:0006167">
    <property type="term" value="P:AMP biosynthetic process"/>
    <property type="evidence" value="ECO:0007669"/>
    <property type="project" value="TreeGrafter"/>
</dbReference>
<accession>A0AA40AXJ0</accession>
<dbReference type="GO" id="GO:0004081">
    <property type="term" value="F:bis(5'-nucleosyl)-tetraphosphatase (asymmetrical) activity"/>
    <property type="evidence" value="ECO:0007669"/>
    <property type="project" value="TreeGrafter"/>
</dbReference>
<keyword evidence="1 3" id="KW-0378">Hydrolase</keyword>
<name>A0AA40AXJ0_9PEZI</name>
<dbReference type="EMBL" id="JAUKTV010000011">
    <property type="protein sequence ID" value="KAK0723810.1"/>
    <property type="molecule type" value="Genomic_DNA"/>
</dbReference>
<sequence length="214" mass="24390">MARECDQGLDMDQIDADMKFHPAHEVGISCGTVPLDPEYKQLLIVKNKRLDIYQLPKGRRDVEEPLFDTALRETHEETGFKPYPLALLVPTRAQLPRRLFPNDEKPPKTEILSDHASKEFIGTCTYRDPQSRSPSDKTVYFWTVTADSTATPDRDTQDEGENLEPKWIDIDDAANFLRFRAEIEAVEKAVSIFERSGIVWGEKFVHGGRQATVV</sequence>
<dbReference type="Pfam" id="PF00293">
    <property type="entry name" value="NUDIX"/>
    <property type="match status" value="1"/>
</dbReference>
<dbReference type="PROSITE" id="PS00893">
    <property type="entry name" value="NUDIX_BOX"/>
    <property type="match status" value="1"/>
</dbReference>
<dbReference type="Gene3D" id="3.90.79.10">
    <property type="entry name" value="Nucleoside Triphosphate Pyrophosphohydrolase"/>
    <property type="match status" value="1"/>
</dbReference>
<dbReference type="InterPro" id="IPR015797">
    <property type="entry name" value="NUDIX_hydrolase-like_dom_sf"/>
</dbReference>
<comment type="caution">
    <text evidence="3">The sequence shown here is derived from an EMBL/GenBank/DDBJ whole genome shotgun (WGS) entry which is preliminary data.</text>
</comment>
<dbReference type="GO" id="GO:0006754">
    <property type="term" value="P:ATP biosynthetic process"/>
    <property type="evidence" value="ECO:0007669"/>
    <property type="project" value="TreeGrafter"/>
</dbReference>
<gene>
    <name evidence="3" type="ORF">B0T21DRAFT_372506</name>
</gene>
<dbReference type="Proteomes" id="UP001172159">
    <property type="component" value="Unassembled WGS sequence"/>
</dbReference>
<dbReference type="SUPFAM" id="SSF55811">
    <property type="entry name" value="Nudix"/>
    <property type="match status" value="1"/>
</dbReference>
<feature type="domain" description="Nudix hydrolase" evidence="2">
    <location>
        <begin position="25"/>
        <end position="190"/>
    </location>
</feature>
<keyword evidence="4" id="KW-1185">Reference proteome</keyword>
<dbReference type="PROSITE" id="PS51462">
    <property type="entry name" value="NUDIX"/>
    <property type="match status" value="1"/>
</dbReference>
<proteinExistence type="predicted"/>
<dbReference type="InterPro" id="IPR000086">
    <property type="entry name" value="NUDIX_hydrolase_dom"/>
</dbReference>
<evidence type="ECO:0000313" key="4">
    <source>
        <dbReference type="Proteomes" id="UP001172159"/>
    </source>
</evidence>
<evidence type="ECO:0000259" key="2">
    <source>
        <dbReference type="PROSITE" id="PS51462"/>
    </source>
</evidence>
<reference evidence="3" key="1">
    <citation type="submission" date="2023-06" db="EMBL/GenBank/DDBJ databases">
        <title>Genome-scale phylogeny and comparative genomics of the fungal order Sordariales.</title>
        <authorList>
            <consortium name="Lawrence Berkeley National Laboratory"/>
            <person name="Hensen N."/>
            <person name="Bonometti L."/>
            <person name="Westerberg I."/>
            <person name="Brannstrom I.O."/>
            <person name="Guillou S."/>
            <person name="Cros-Aarteil S."/>
            <person name="Calhoun S."/>
            <person name="Haridas S."/>
            <person name="Kuo A."/>
            <person name="Mondo S."/>
            <person name="Pangilinan J."/>
            <person name="Riley R."/>
            <person name="Labutti K."/>
            <person name="Andreopoulos B."/>
            <person name="Lipzen A."/>
            <person name="Chen C."/>
            <person name="Yanf M."/>
            <person name="Daum C."/>
            <person name="Ng V."/>
            <person name="Clum A."/>
            <person name="Steindorff A."/>
            <person name="Ohm R."/>
            <person name="Martin F."/>
            <person name="Silar P."/>
            <person name="Natvig D."/>
            <person name="Lalanne C."/>
            <person name="Gautier V."/>
            <person name="Ament-Velasquez S.L."/>
            <person name="Kruys A."/>
            <person name="Hutchinson M.I."/>
            <person name="Powell A.J."/>
            <person name="Barry K."/>
            <person name="Miller A.N."/>
            <person name="Grigoriev I.V."/>
            <person name="Debuchy R."/>
            <person name="Gladieux P."/>
            <person name="Thoren M.H."/>
            <person name="Johannesson H."/>
        </authorList>
    </citation>
    <scope>NUCLEOTIDE SEQUENCE</scope>
    <source>
        <strain evidence="3">CBS 540.89</strain>
    </source>
</reference>
<dbReference type="AlphaFoldDB" id="A0AA40AXJ0"/>
<dbReference type="PANTHER" id="PTHR21340:SF0">
    <property type="entry name" value="BIS(5'-NUCLEOSYL)-TETRAPHOSPHATASE [ASYMMETRICAL]"/>
    <property type="match status" value="1"/>
</dbReference>